<dbReference type="EMBL" id="CM055107">
    <property type="protein sequence ID" value="KAJ7527086.1"/>
    <property type="molecule type" value="Genomic_DNA"/>
</dbReference>
<keyword evidence="2" id="KW-1185">Reference proteome</keyword>
<proteinExistence type="predicted"/>
<reference evidence="2" key="1">
    <citation type="journal article" date="2024" name="Proc. Natl. Acad. Sci. U.S.A.">
        <title>Extraordinary preservation of gene collinearity over three hundred million years revealed in homosporous lycophytes.</title>
        <authorList>
            <person name="Li C."/>
            <person name="Wickell D."/>
            <person name="Kuo L.Y."/>
            <person name="Chen X."/>
            <person name="Nie B."/>
            <person name="Liao X."/>
            <person name="Peng D."/>
            <person name="Ji J."/>
            <person name="Jenkins J."/>
            <person name="Williams M."/>
            <person name="Shu S."/>
            <person name="Plott C."/>
            <person name="Barry K."/>
            <person name="Rajasekar S."/>
            <person name="Grimwood J."/>
            <person name="Han X."/>
            <person name="Sun S."/>
            <person name="Hou Z."/>
            <person name="He W."/>
            <person name="Dai G."/>
            <person name="Sun C."/>
            <person name="Schmutz J."/>
            <person name="Leebens-Mack J.H."/>
            <person name="Li F.W."/>
            <person name="Wang L."/>
        </authorList>
    </citation>
    <scope>NUCLEOTIDE SEQUENCE [LARGE SCALE GENOMIC DNA]</scope>
    <source>
        <strain evidence="2">cv. PW_Plant_1</strain>
    </source>
</reference>
<dbReference type="Proteomes" id="UP001162992">
    <property type="component" value="Chromosome 16"/>
</dbReference>
<accession>A0ACC2BBJ4</accession>
<sequence length="1021" mass="113113">MAVGRNKKRRRSKVDASSDGEWSGGEDEDLETEAEQTTHRIQTRRAVLVEAATTGSDEESCREIARVDSSPGIVREVSVTIRNNKKRRRSRAKASSDSEWSGAVEEDLENQGEQITERISTRRAVRAEGATTRSDEESSRKIGRLGSSSGVVSDGDGRLCGKVGKQSTVDNRKDAENISSAEKNAEGVAICGVCLSEGIDPLDRGQLDCCDHFFCFACIMEWAKVESRCPLCKQRFVTIIKPPRADMPRSRGRTVRIPTRNQVYIPPQEDGPVDPYANTICMECQESGNEHLLLLCDGCDSAAHTYCVGLGRSVPRGDWYCSSCASVFVGDASSGSDDDKYESELSEQVLSDISALAEASMDVTRRSRRNRRAGLITRSHRRRFGRRTRRSMPRGARGNRRVPIRQLAVQEPRPPSGILPSSSTNARTLTHQRQLQDRIQHMRQNWNSIRRGSAEFSGTHRPSSDNLGPTPPMPPPSSVLNAGRSQHETRLIDSSEVCLENISKESLPEDRLKSDIEKAWRKLEQARALRAVSGTATQDKSPEPIERQENSPRAVTRTDMFAHQSANFILFKDNPMSLNRFIKDYQEGTSSGYSGFMAGKCVKDESPLGNSSAGIKGKLKLFYRGDAVKQDQAQKDVGGEASWSKPDVKGKTFILPSFEDNIQMKHHEKYEGQGINWCTETFEGTSTVGEECEEPVVSNMRHDNLVPHLQGSDNGGRLITSPSNVPNGRKEFCQVNGYLQDSSIERNGPIHWDQTSLQSSCRKVSPPGVGVCITDASLYDHCKTDPSSEIRRGLKLVHNKKEFLQNPNKGLQCSMASGIKNSPSLTVLPKSATLSQAQSDWPHSTALDYTNPLLMKHQQTMSDGFADHKRSEPILPGCQGSVSVPVKNMDTTKEHQSRAEHALRYENIAKESGGDLQHREAVKEQVLKIISQNLKPLLKSHKIGKEKYKELARSATHHLLAAYGLNHNKRLVRSVEALSCSHASRDAINVLDRFCSKCVKQQVTKVIEVLVNETEAALTGN</sequence>
<name>A0ACC2BBJ4_DIPCM</name>
<comment type="caution">
    <text evidence="1">The sequence shown here is derived from an EMBL/GenBank/DDBJ whole genome shotgun (WGS) entry which is preliminary data.</text>
</comment>
<protein>
    <submittedName>
        <fullName evidence="1">Uncharacterized protein</fullName>
    </submittedName>
</protein>
<evidence type="ECO:0000313" key="2">
    <source>
        <dbReference type="Proteomes" id="UP001162992"/>
    </source>
</evidence>
<evidence type="ECO:0000313" key="1">
    <source>
        <dbReference type="EMBL" id="KAJ7527086.1"/>
    </source>
</evidence>
<gene>
    <name evidence="1" type="ORF">O6H91_16G036100</name>
</gene>
<organism evidence="1 2">
    <name type="scientific">Diphasiastrum complanatum</name>
    <name type="common">Issler's clubmoss</name>
    <name type="synonym">Lycopodium complanatum</name>
    <dbReference type="NCBI Taxonomy" id="34168"/>
    <lineage>
        <taxon>Eukaryota</taxon>
        <taxon>Viridiplantae</taxon>
        <taxon>Streptophyta</taxon>
        <taxon>Embryophyta</taxon>
        <taxon>Tracheophyta</taxon>
        <taxon>Lycopodiopsida</taxon>
        <taxon>Lycopodiales</taxon>
        <taxon>Lycopodiaceae</taxon>
        <taxon>Lycopodioideae</taxon>
        <taxon>Diphasiastrum</taxon>
    </lineage>
</organism>